<gene>
    <name evidence="4" type="ORF">F3168_01170</name>
</gene>
<dbReference type="GO" id="GO:0016780">
    <property type="term" value="F:phosphotransferase activity, for other substituted phosphate groups"/>
    <property type="evidence" value="ECO:0007669"/>
    <property type="project" value="InterPro"/>
</dbReference>
<keyword evidence="5" id="KW-1185">Reference proteome</keyword>
<evidence type="ECO:0008006" key="6">
    <source>
        <dbReference type="Google" id="ProtNLM"/>
    </source>
</evidence>
<evidence type="ECO:0000313" key="5">
    <source>
        <dbReference type="Proteomes" id="UP000481327"/>
    </source>
</evidence>
<proteinExistence type="inferred from homology"/>
<evidence type="ECO:0000313" key="4">
    <source>
        <dbReference type="EMBL" id="MQT15876.1"/>
    </source>
</evidence>
<feature type="transmembrane region" description="Helical" evidence="3">
    <location>
        <begin position="269"/>
        <end position="293"/>
    </location>
</feature>
<keyword evidence="1 2" id="KW-0808">Transferase</keyword>
<comment type="similarity">
    <text evidence="2">Belongs to the CDP-alcohol phosphatidyltransferase class-I family.</text>
</comment>
<reference evidence="4 5" key="1">
    <citation type="submission" date="2019-09" db="EMBL/GenBank/DDBJ databases">
        <title>Polymorphobacter sp. isolated from a lake in China.</title>
        <authorList>
            <person name="Liu Z."/>
        </authorList>
    </citation>
    <scope>NUCLEOTIDE SEQUENCE [LARGE SCALE GENOMIC DNA]</scope>
    <source>
        <strain evidence="4 5">D40P</strain>
    </source>
</reference>
<comment type="caution">
    <text evidence="4">The sequence shown here is derived from an EMBL/GenBank/DDBJ whole genome shotgun (WGS) entry which is preliminary data.</text>
</comment>
<keyword evidence="3" id="KW-0812">Transmembrane</keyword>
<protein>
    <recommendedName>
        <fullName evidence="6">CDP-alcohol phosphatidyltransferase family protein</fullName>
    </recommendedName>
</protein>
<feature type="transmembrane region" description="Helical" evidence="3">
    <location>
        <begin position="343"/>
        <end position="364"/>
    </location>
</feature>
<dbReference type="InterPro" id="IPR043130">
    <property type="entry name" value="CDP-OH_PTrfase_TM_dom"/>
</dbReference>
<dbReference type="Pfam" id="PF01066">
    <property type="entry name" value="CDP-OH_P_transf"/>
    <property type="match status" value="1"/>
</dbReference>
<dbReference type="RefSeq" id="WP_152576340.1">
    <property type="nucleotide sequence ID" value="NZ_JAATJI010000001.1"/>
</dbReference>
<evidence type="ECO:0000256" key="2">
    <source>
        <dbReference type="RuleBase" id="RU003750"/>
    </source>
</evidence>
<organism evidence="4 5">
    <name type="scientific">Sandarakinorhabdus fusca</name>
    <dbReference type="NCBI Taxonomy" id="1439888"/>
    <lineage>
        <taxon>Bacteria</taxon>
        <taxon>Pseudomonadati</taxon>
        <taxon>Pseudomonadota</taxon>
        <taxon>Alphaproteobacteria</taxon>
        <taxon>Sphingomonadales</taxon>
        <taxon>Sphingosinicellaceae</taxon>
        <taxon>Sandarakinorhabdus</taxon>
    </lineage>
</organism>
<name>A0A7C9GN15_9SPHN</name>
<dbReference type="PROSITE" id="PS00379">
    <property type="entry name" value="CDP_ALCOHOL_P_TRANSF"/>
    <property type="match status" value="1"/>
</dbReference>
<keyword evidence="3" id="KW-0472">Membrane</keyword>
<dbReference type="EMBL" id="WIOL01000001">
    <property type="protein sequence ID" value="MQT15876.1"/>
    <property type="molecule type" value="Genomic_DNA"/>
</dbReference>
<dbReference type="InterPro" id="IPR000462">
    <property type="entry name" value="CDP-OH_P_trans"/>
</dbReference>
<feature type="transmembrane region" description="Helical" evidence="3">
    <location>
        <begin position="314"/>
        <end position="337"/>
    </location>
</feature>
<dbReference type="AlphaFoldDB" id="A0A7C9GN15"/>
<dbReference type="GO" id="GO:0008654">
    <property type="term" value="P:phospholipid biosynthetic process"/>
    <property type="evidence" value="ECO:0007669"/>
    <property type="project" value="InterPro"/>
</dbReference>
<feature type="transmembrane region" description="Helical" evidence="3">
    <location>
        <begin position="178"/>
        <end position="197"/>
    </location>
</feature>
<dbReference type="Gene3D" id="1.20.120.1760">
    <property type="match status" value="1"/>
</dbReference>
<feature type="transmembrane region" description="Helical" evidence="3">
    <location>
        <begin position="244"/>
        <end position="263"/>
    </location>
</feature>
<accession>A0A7C9GN15</accession>
<dbReference type="InterPro" id="IPR048254">
    <property type="entry name" value="CDP_ALCOHOL_P_TRANSF_CS"/>
</dbReference>
<sequence length="388" mass="41325">MPRIILVFASTETATANVAGLPSIARAAREADLAAQQFTNCCDIILAVSGRSFLDSWSLEEIARLVPGVENCPTLTADLVPAPGDLWLAGELLTPAETILNCLRLNREGPNRLSCVSEPDRIQCFHAKQGPTGLATLLDAAGRDIVRATIKSSDGIVSRHFNRPISTRITRLLLPYRAVRPIHATAAAALIALAMFYCLISGSYAGLMAGAILFHIASVIDGVDGEIARATFRTSKMGATLDSLTDAITNLAFLTGLGLGLTYQGAENAALTGMIGFACLSTGLVLLGGVAAFSGRPINFDALKCVVRQSRTQAANWIVWLTMRDFLALTGALMVVFGFGQRFLQLFAIGSCLWLIAVVALVTVDSASARTPMQRQLRSRGRAHRSGH</sequence>
<evidence type="ECO:0000256" key="3">
    <source>
        <dbReference type="SAM" id="Phobius"/>
    </source>
</evidence>
<dbReference type="Proteomes" id="UP000481327">
    <property type="component" value="Unassembled WGS sequence"/>
</dbReference>
<dbReference type="GO" id="GO:0016020">
    <property type="term" value="C:membrane"/>
    <property type="evidence" value="ECO:0007669"/>
    <property type="project" value="InterPro"/>
</dbReference>
<dbReference type="OrthoDB" id="9767918at2"/>
<keyword evidence="3" id="KW-1133">Transmembrane helix</keyword>
<evidence type="ECO:0000256" key="1">
    <source>
        <dbReference type="ARBA" id="ARBA00022679"/>
    </source>
</evidence>